<dbReference type="CDD" id="cd00037">
    <property type="entry name" value="CLECT"/>
    <property type="match status" value="2"/>
</dbReference>
<dbReference type="HOGENOM" id="CLU_059077_0_0_1"/>
<dbReference type="Gene3D" id="3.10.100.10">
    <property type="entry name" value="Mannose-Binding Protein A, subunit A"/>
    <property type="match status" value="2"/>
</dbReference>
<keyword evidence="1" id="KW-1015">Disulfide bond</keyword>
<dbReference type="OrthoDB" id="5829201at2759"/>
<dbReference type="InterPro" id="IPR016187">
    <property type="entry name" value="CTDL_fold"/>
</dbReference>
<dbReference type="InterPro" id="IPR050976">
    <property type="entry name" value="Snaclec"/>
</dbReference>
<proteinExistence type="predicted"/>
<feature type="domain" description="C-type lectin" evidence="3">
    <location>
        <begin position="30"/>
        <end position="150"/>
    </location>
</feature>
<evidence type="ECO:0000256" key="2">
    <source>
        <dbReference type="SAM" id="SignalP"/>
    </source>
</evidence>
<organism evidence="5">
    <name type="scientific">Caenorhabditis brenneri</name>
    <name type="common">Nematode worm</name>
    <dbReference type="NCBI Taxonomy" id="135651"/>
    <lineage>
        <taxon>Eukaryota</taxon>
        <taxon>Metazoa</taxon>
        <taxon>Ecdysozoa</taxon>
        <taxon>Nematoda</taxon>
        <taxon>Chromadorea</taxon>
        <taxon>Rhabditida</taxon>
        <taxon>Rhabditina</taxon>
        <taxon>Rhabditomorpha</taxon>
        <taxon>Rhabditoidea</taxon>
        <taxon>Rhabditidae</taxon>
        <taxon>Peloderinae</taxon>
        <taxon>Caenorhabditis</taxon>
    </lineage>
</organism>
<keyword evidence="5" id="KW-1185">Reference proteome</keyword>
<dbReference type="AlphaFoldDB" id="G0MKF5"/>
<dbReference type="SMART" id="SM00034">
    <property type="entry name" value="CLECT"/>
    <property type="match status" value="2"/>
</dbReference>
<dbReference type="PROSITE" id="PS50041">
    <property type="entry name" value="C_TYPE_LECTIN_2"/>
    <property type="match status" value="2"/>
</dbReference>
<gene>
    <name evidence="4" type="ORF">CAEBREN_18283</name>
</gene>
<evidence type="ECO:0000256" key="1">
    <source>
        <dbReference type="ARBA" id="ARBA00023157"/>
    </source>
</evidence>
<dbReference type="InterPro" id="IPR016186">
    <property type="entry name" value="C-type_lectin-like/link_sf"/>
</dbReference>
<dbReference type="EMBL" id="GL379798">
    <property type="protein sequence ID" value="EGT33671.1"/>
    <property type="molecule type" value="Genomic_DNA"/>
</dbReference>
<dbReference type="eggNOG" id="KOG4297">
    <property type="taxonomic scope" value="Eukaryota"/>
</dbReference>
<evidence type="ECO:0000313" key="5">
    <source>
        <dbReference type="Proteomes" id="UP000008068"/>
    </source>
</evidence>
<feature type="signal peptide" evidence="2">
    <location>
        <begin position="1"/>
        <end position="19"/>
    </location>
</feature>
<dbReference type="STRING" id="135651.G0MKF5"/>
<dbReference type="InParanoid" id="G0MKF5"/>
<keyword evidence="2" id="KW-0732">Signal</keyword>
<reference evidence="5" key="1">
    <citation type="submission" date="2011-07" db="EMBL/GenBank/DDBJ databases">
        <authorList>
            <consortium name="Caenorhabditis brenneri Sequencing and Analysis Consortium"/>
            <person name="Wilson R.K."/>
        </authorList>
    </citation>
    <scope>NUCLEOTIDE SEQUENCE [LARGE SCALE GENOMIC DNA]</scope>
    <source>
        <strain evidence="5">PB2801</strain>
    </source>
</reference>
<accession>G0MKF5</accession>
<evidence type="ECO:0000259" key="3">
    <source>
        <dbReference type="PROSITE" id="PS50041"/>
    </source>
</evidence>
<dbReference type="OMA" id="YRHWNDI"/>
<dbReference type="Proteomes" id="UP000008068">
    <property type="component" value="Unassembled WGS sequence"/>
</dbReference>
<feature type="domain" description="C-type lectin" evidence="3">
    <location>
        <begin position="178"/>
        <end position="308"/>
    </location>
</feature>
<feature type="chain" id="PRO_5003403386" description="C-type lectin domain-containing protein" evidence="2">
    <location>
        <begin position="20"/>
        <end position="312"/>
    </location>
</feature>
<name>G0MKF5_CAEBE</name>
<dbReference type="PANTHER" id="PTHR22991">
    <property type="entry name" value="PROTEIN CBG13490"/>
    <property type="match status" value="1"/>
</dbReference>
<dbReference type="Pfam" id="PF00059">
    <property type="entry name" value="Lectin_C"/>
    <property type="match status" value="2"/>
</dbReference>
<dbReference type="InterPro" id="IPR001304">
    <property type="entry name" value="C-type_lectin-like"/>
</dbReference>
<protein>
    <recommendedName>
        <fullName evidence="3">C-type lectin domain-containing protein</fullName>
    </recommendedName>
</protein>
<dbReference type="PANTHER" id="PTHR22991:SF40">
    <property type="entry name" value="PROTEIN CBG13490"/>
    <property type="match status" value="1"/>
</dbReference>
<evidence type="ECO:0000313" key="4">
    <source>
        <dbReference type="EMBL" id="EGT33671.1"/>
    </source>
</evidence>
<sequence>MMNFNQFFIFSLLPLVINAQCDPGAIYSPERNKCYQYHTIDEDFKTAESICENSNGHLISVHTAIDNTYFAQQAQKNLYNGLVWLGANADSPVLSNPDNWKWMDKTPFNYQNYQSGQPSVLGSSACMVFNASTGKWLTPSCQNSYPFICASDPVNTVQTTCAPQKANKCPSRYAWLEETNACYKLVSSKKNFTEANAACKQEGAELASIHSKLENDFLVEMSTTSANSSIPSGHSFVYIGLVYLQNKWQWTDGSESEHYRNWAVGEPNYLNREFWTVLMPDPCRADYNPTGTQWNNIENMEQRAFICKKPAN</sequence>
<dbReference type="SUPFAM" id="SSF56436">
    <property type="entry name" value="C-type lectin-like"/>
    <property type="match status" value="2"/>
</dbReference>